<dbReference type="EMBL" id="CCBP010000109">
    <property type="protein sequence ID" value="CDO71979.1"/>
    <property type="molecule type" value="Genomic_DNA"/>
</dbReference>
<feature type="transmembrane region" description="Helical" evidence="1">
    <location>
        <begin position="100"/>
        <end position="124"/>
    </location>
</feature>
<evidence type="ECO:0000256" key="1">
    <source>
        <dbReference type="SAM" id="Phobius"/>
    </source>
</evidence>
<keyword evidence="1" id="KW-1133">Transmembrane helix</keyword>
<dbReference type="Pfam" id="PF20152">
    <property type="entry name" value="DUF6534"/>
    <property type="match status" value="1"/>
</dbReference>
<feature type="transmembrane region" description="Helical" evidence="1">
    <location>
        <begin position="66"/>
        <end position="94"/>
    </location>
</feature>
<accession>A0A060SIC8</accession>
<keyword evidence="1" id="KW-0812">Transmembrane</keyword>
<keyword evidence="4" id="KW-1185">Reference proteome</keyword>
<dbReference type="PANTHER" id="PTHR40465:SF1">
    <property type="entry name" value="DUF6534 DOMAIN-CONTAINING PROTEIN"/>
    <property type="match status" value="1"/>
</dbReference>
<evidence type="ECO:0000313" key="4">
    <source>
        <dbReference type="Proteomes" id="UP000029665"/>
    </source>
</evidence>
<dbReference type="AlphaFoldDB" id="A0A060SIC8"/>
<comment type="caution">
    <text evidence="3">The sequence shown here is derived from an EMBL/GenBank/DDBJ whole genome shotgun (WGS) entry which is preliminary data.</text>
</comment>
<dbReference type="HOGENOM" id="CLU_1907735_0_0_1"/>
<dbReference type="OrthoDB" id="3220866at2759"/>
<name>A0A060SIC8_PYCCI</name>
<dbReference type="Proteomes" id="UP000029665">
    <property type="component" value="Unassembled WGS sequence"/>
</dbReference>
<keyword evidence="1" id="KW-0472">Membrane</keyword>
<sequence length="133" mass="14660">MACHPGCCVNDNRLQFIFVHELTDLHRISWMVSVAYGFAVSSDLILTGALVFVLQKSRTGSKRTNNILDTLIIYTINTGLLTSIVSVFAFVFALVIPGNLIYAAVSIVGAKLYANSVLALYVWLHANLRLIEE</sequence>
<gene>
    <name evidence="3" type="ORF">BN946_scf184943.g13</name>
</gene>
<protein>
    <recommendedName>
        <fullName evidence="2">DUF6534 domain-containing protein</fullName>
    </recommendedName>
</protein>
<dbReference type="PANTHER" id="PTHR40465">
    <property type="entry name" value="CHROMOSOME 1, WHOLE GENOME SHOTGUN SEQUENCE"/>
    <property type="match status" value="1"/>
</dbReference>
<evidence type="ECO:0000259" key="2">
    <source>
        <dbReference type="Pfam" id="PF20152"/>
    </source>
</evidence>
<organism evidence="3 4">
    <name type="scientific">Pycnoporus cinnabarinus</name>
    <name type="common">Cinnabar-red polypore</name>
    <name type="synonym">Trametes cinnabarina</name>
    <dbReference type="NCBI Taxonomy" id="5643"/>
    <lineage>
        <taxon>Eukaryota</taxon>
        <taxon>Fungi</taxon>
        <taxon>Dikarya</taxon>
        <taxon>Basidiomycota</taxon>
        <taxon>Agaricomycotina</taxon>
        <taxon>Agaricomycetes</taxon>
        <taxon>Polyporales</taxon>
        <taxon>Polyporaceae</taxon>
        <taxon>Trametes</taxon>
    </lineage>
</organism>
<dbReference type="STRING" id="5643.A0A060SIC8"/>
<feature type="transmembrane region" description="Helical" evidence="1">
    <location>
        <begin position="28"/>
        <end position="54"/>
    </location>
</feature>
<evidence type="ECO:0000313" key="3">
    <source>
        <dbReference type="EMBL" id="CDO71979.1"/>
    </source>
</evidence>
<proteinExistence type="predicted"/>
<dbReference type="OMA" id="MAYSIET"/>
<reference evidence="3" key="1">
    <citation type="submission" date="2014-01" db="EMBL/GenBank/DDBJ databases">
        <title>The genome of the white-rot fungus Pycnoporus cinnabarinus: a basidiomycete model with a versatile arsenal for lignocellulosic biomass breakdown.</title>
        <authorList>
            <person name="Levasseur A."/>
            <person name="Lomascolo A."/>
            <person name="Ruiz-Duenas F.J."/>
            <person name="Uzan E."/>
            <person name="Piumi F."/>
            <person name="Kues U."/>
            <person name="Ram A.F.J."/>
            <person name="Murat C."/>
            <person name="Haon M."/>
            <person name="Benoit I."/>
            <person name="Arfi Y."/>
            <person name="Chevret D."/>
            <person name="Drula E."/>
            <person name="Kwon M.J."/>
            <person name="Gouret P."/>
            <person name="Lesage-Meessen L."/>
            <person name="Lombard V."/>
            <person name="Mariette J."/>
            <person name="Noirot C."/>
            <person name="Park J."/>
            <person name="Patyshakuliyeva A."/>
            <person name="Wieneger R.A.B."/>
            <person name="Wosten H.A.B."/>
            <person name="Martin F."/>
            <person name="Coutinho P.M."/>
            <person name="de Vries R."/>
            <person name="Martinez A.T."/>
            <person name="Klopp C."/>
            <person name="Pontarotti P."/>
            <person name="Henrissat B."/>
            <person name="Record E."/>
        </authorList>
    </citation>
    <scope>NUCLEOTIDE SEQUENCE [LARGE SCALE GENOMIC DNA]</scope>
    <source>
        <strain evidence="3">BRFM137</strain>
    </source>
</reference>
<feature type="domain" description="DUF6534" evidence="2">
    <location>
        <begin position="40"/>
        <end position="120"/>
    </location>
</feature>
<dbReference type="InterPro" id="IPR045339">
    <property type="entry name" value="DUF6534"/>
</dbReference>